<organism evidence="3 4">
    <name type="scientific">Cupriavidus basilensis OR16</name>
    <dbReference type="NCBI Taxonomy" id="1127483"/>
    <lineage>
        <taxon>Bacteria</taxon>
        <taxon>Pseudomonadati</taxon>
        <taxon>Pseudomonadota</taxon>
        <taxon>Betaproteobacteria</taxon>
        <taxon>Burkholderiales</taxon>
        <taxon>Burkholderiaceae</taxon>
        <taxon>Cupriavidus</taxon>
    </lineage>
</organism>
<dbReference type="Proteomes" id="UP000005808">
    <property type="component" value="Unassembled WGS sequence"/>
</dbReference>
<dbReference type="OrthoDB" id="8686789at2"/>
<evidence type="ECO:0000256" key="1">
    <source>
        <dbReference type="SAM" id="SignalP"/>
    </source>
</evidence>
<name>H1SA45_9BURK</name>
<proteinExistence type="predicted"/>
<evidence type="ECO:0000259" key="2">
    <source>
        <dbReference type="Pfam" id="PF16998"/>
    </source>
</evidence>
<feature type="chain" id="PRO_5003554324" description="Surface antigen domain-containing protein" evidence="1">
    <location>
        <begin position="26"/>
        <end position="130"/>
    </location>
</feature>
<protein>
    <recommendedName>
        <fullName evidence="2">Surface antigen domain-containing protein</fullName>
    </recommendedName>
</protein>
<feature type="signal peptide" evidence="1">
    <location>
        <begin position="1"/>
        <end position="25"/>
    </location>
</feature>
<dbReference type="EMBL" id="AHJE01000062">
    <property type="protein sequence ID" value="EHP40594.1"/>
    <property type="molecule type" value="Genomic_DNA"/>
</dbReference>
<evidence type="ECO:0000313" key="4">
    <source>
        <dbReference type="Proteomes" id="UP000005808"/>
    </source>
</evidence>
<comment type="caution">
    <text evidence="3">The sequence shown here is derived from an EMBL/GenBank/DDBJ whole genome shotgun (WGS) entry which is preliminary data.</text>
</comment>
<dbReference type="PATRIC" id="fig|1127483.3.peg.4965"/>
<accession>H1SA45</accession>
<dbReference type="RefSeq" id="WP_006160315.1">
    <property type="nucleotide sequence ID" value="NZ_AHJE01000062.1"/>
</dbReference>
<gene>
    <name evidence="3" type="ORF">OR16_24820</name>
</gene>
<feature type="domain" description="Surface antigen" evidence="2">
    <location>
        <begin position="42"/>
        <end position="125"/>
    </location>
</feature>
<sequence length="130" mass="14209">MSLRLFLRCTLLCAVTLVPAAPALAYFDTFIHGTVIGSMSQKESAALFKAVSKTLDDGADGAAVPWTYPASGNRKPIEGNLTPISGKTDKGQSCRQLKLQLKRASQEDNWTGWFCKQSDGRWRSRKLSDG</sequence>
<reference evidence="3 4" key="1">
    <citation type="journal article" date="2012" name="J. Bacteriol.">
        <title>De Novo Genome Project of Cupriavidus basilensis OR16.</title>
        <authorList>
            <person name="Cserhati M."/>
            <person name="Kriszt B."/>
            <person name="Szoboszlay S."/>
            <person name="Toth A."/>
            <person name="Szabo I."/>
            <person name="Tancsics A."/>
            <person name="Nagy I."/>
            <person name="Horvath B."/>
            <person name="Nagy I."/>
            <person name="Kukolya J."/>
        </authorList>
    </citation>
    <scope>NUCLEOTIDE SEQUENCE [LARGE SCALE GENOMIC DNA]</scope>
    <source>
        <strain evidence="3 4">OR16</strain>
    </source>
</reference>
<dbReference type="AlphaFoldDB" id="H1SA45"/>
<dbReference type="InterPro" id="IPR032635">
    <property type="entry name" value="Anti_2"/>
</dbReference>
<keyword evidence="1" id="KW-0732">Signal</keyword>
<dbReference type="Pfam" id="PF16998">
    <property type="entry name" value="17kDa_Anti_2"/>
    <property type="match status" value="1"/>
</dbReference>
<evidence type="ECO:0000313" key="3">
    <source>
        <dbReference type="EMBL" id="EHP40594.1"/>
    </source>
</evidence>